<feature type="compositionally biased region" description="Low complexity" evidence="2">
    <location>
        <begin position="332"/>
        <end position="359"/>
    </location>
</feature>
<feature type="region of interest" description="Disordered" evidence="2">
    <location>
        <begin position="289"/>
        <end position="404"/>
    </location>
</feature>
<reference evidence="3" key="1">
    <citation type="journal article" date="2023" name="G3 (Bethesda)">
        <title>A reference genome for the long-term kleptoplast-retaining sea slug Elysia crispata morphotype clarki.</title>
        <authorList>
            <person name="Eastman K.E."/>
            <person name="Pendleton A.L."/>
            <person name="Shaikh M.A."/>
            <person name="Suttiyut T."/>
            <person name="Ogas R."/>
            <person name="Tomko P."/>
            <person name="Gavelis G."/>
            <person name="Widhalm J.R."/>
            <person name="Wisecaver J.H."/>
        </authorList>
    </citation>
    <scope>NUCLEOTIDE SEQUENCE</scope>
    <source>
        <strain evidence="3">ECLA1</strain>
    </source>
</reference>
<feature type="region of interest" description="Disordered" evidence="2">
    <location>
        <begin position="1585"/>
        <end position="1658"/>
    </location>
</feature>
<feature type="compositionally biased region" description="Polar residues" evidence="2">
    <location>
        <begin position="248"/>
        <end position="263"/>
    </location>
</feature>
<feature type="compositionally biased region" description="Low complexity" evidence="2">
    <location>
        <begin position="661"/>
        <end position="690"/>
    </location>
</feature>
<comment type="caution">
    <text evidence="3">The sequence shown here is derived from an EMBL/GenBank/DDBJ whole genome shotgun (WGS) entry which is preliminary data.</text>
</comment>
<feature type="compositionally biased region" description="Polar residues" evidence="2">
    <location>
        <begin position="694"/>
        <end position="708"/>
    </location>
</feature>
<feature type="compositionally biased region" description="Polar residues" evidence="2">
    <location>
        <begin position="169"/>
        <end position="179"/>
    </location>
</feature>
<feature type="region of interest" description="Disordered" evidence="2">
    <location>
        <begin position="529"/>
        <end position="548"/>
    </location>
</feature>
<evidence type="ECO:0000313" key="4">
    <source>
        <dbReference type="Proteomes" id="UP001283361"/>
    </source>
</evidence>
<keyword evidence="4" id="KW-1185">Reference proteome</keyword>
<feature type="compositionally biased region" description="Basic residues" evidence="2">
    <location>
        <begin position="534"/>
        <end position="543"/>
    </location>
</feature>
<feature type="coiled-coil region" evidence="1">
    <location>
        <begin position="1755"/>
        <end position="1782"/>
    </location>
</feature>
<dbReference type="EMBL" id="JAWDGP010005126">
    <property type="protein sequence ID" value="KAK3759416.1"/>
    <property type="molecule type" value="Genomic_DNA"/>
</dbReference>
<feature type="region of interest" description="Disordered" evidence="2">
    <location>
        <begin position="661"/>
        <end position="748"/>
    </location>
</feature>
<organism evidence="3 4">
    <name type="scientific">Elysia crispata</name>
    <name type="common">lettuce slug</name>
    <dbReference type="NCBI Taxonomy" id="231223"/>
    <lineage>
        <taxon>Eukaryota</taxon>
        <taxon>Metazoa</taxon>
        <taxon>Spiralia</taxon>
        <taxon>Lophotrochozoa</taxon>
        <taxon>Mollusca</taxon>
        <taxon>Gastropoda</taxon>
        <taxon>Heterobranchia</taxon>
        <taxon>Euthyneura</taxon>
        <taxon>Panpulmonata</taxon>
        <taxon>Sacoglossa</taxon>
        <taxon>Placobranchoidea</taxon>
        <taxon>Plakobranchidae</taxon>
        <taxon>Elysia</taxon>
    </lineage>
</organism>
<feature type="region of interest" description="Disordered" evidence="2">
    <location>
        <begin position="1688"/>
        <end position="1743"/>
    </location>
</feature>
<protein>
    <submittedName>
        <fullName evidence="3">Uncharacterized protein</fullName>
    </submittedName>
</protein>
<feature type="compositionally biased region" description="Low complexity" evidence="2">
    <location>
        <begin position="370"/>
        <end position="389"/>
    </location>
</feature>
<feature type="compositionally biased region" description="Polar residues" evidence="2">
    <location>
        <begin position="1633"/>
        <end position="1646"/>
    </location>
</feature>
<feature type="compositionally biased region" description="Polar residues" evidence="2">
    <location>
        <begin position="591"/>
        <end position="600"/>
    </location>
</feature>
<feature type="compositionally biased region" description="Basic and acidic residues" evidence="2">
    <location>
        <begin position="1688"/>
        <end position="1699"/>
    </location>
</feature>
<feature type="compositionally biased region" description="Basic residues" evidence="2">
    <location>
        <begin position="1915"/>
        <end position="1936"/>
    </location>
</feature>
<feature type="compositionally biased region" description="Polar residues" evidence="2">
    <location>
        <begin position="1601"/>
        <end position="1623"/>
    </location>
</feature>
<feature type="region of interest" description="Disordered" evidence="2">
    <location>
        <begin position="89"/>
        <end position="129"/>
    </location>
</feature>
<proteinExistence type="predicted"/>
<dbReference type="Proteomes" id="UP001283361">
    <property type="component" value="Unassembled WGS sequence"/>
</dbReference>
<feature type="region of interest" description="Disordered" evidence="2">
    <location>
        <begin position="1524"/>
        <end position="1554"/>
    </location>
</feature>
<feature type="region of interest" description="Disordered" evidence="2">
    <location>
        <begin position="1"/>
        <end position="23"/>
    </location>
</feature>
<evidence type="ECO:0000256" key="2">
    <source>
        <dbReference type="SAM" id="MobiDB-lite"/>
    </source>
</evidence>
<sequence>MFMSSPEKLGFRQISSPLPRQSTSNGAMAGHVLNQSCLVGQMDFIENGGGIRDSYGRATRTTPPRVIELKKVATSGACLQKSTSQKENLGLFSSNLKPVQEKEQPEERSVDMKNPSKDSNSFERLPGYNNGETCFSNRLRSSEIRKPNQKQLVNDISPNKRISPLAVDTTDSTESSENAPEQRVPFHRTGGFNSPNRNPCVLQTGPDILQPRSKPSQHPTGAKPGFLTVKVPRAPLSCPPMSPVTRVRMTTQSPTDATSPGTRTVSFEFERGVDDRMFRDTVRKMMAAANGGCPGAYESSIPFDDPEVEEEESIPVLTLQAPPKQKLKRQLSSDSDSFSSITSASVSAANSTGGSNSLAPSPNKQALPLPQSQKPLGQQHQQQGLQHQPQHQREHKNHQQQQQQKLLLQELQQNKPLLQGKNGQHQLIQQYLLQPTHEQLNHFQPQPIAYHEQLQEKPCLERNCASLQNYPNEQFSSVSSSEQNSLSTPGGGGIASTALSPVVRTLDLSLTQLRPSKVASIREQYCALSNSPKKSPKRLRSAKGKVSSPVKHKISPLVLEKTTMSPPVCENTPLISPCFSSQESGIKASTPKHNWPSSDMNRTEKDNSGNIHKMAGKGSIRLPNIHPRPSNQLHQLESRNRSLQNEQLQWQQYQGQQQQVNLDQQQHQQQQQQQHQQQKQQQQPSTTQHEQPQKFTQQPASPLTNKSQKLFGRRSGSSEPDIFIFPDVSQTSNDNIRHSPSDEVDGGYSDTPMDMDCSQGFGYSSDNFGNMQGHSHHYRKQGFHHSNFSSFGSSSQLLSDVATIRSRSSNPMVNYQQPSGFDKSHLLQKFGMSDRQTYTGSLNTCRRENNYQIQPSNGVESSFRRANHSQTLQYSSANGVDFNDLGAHRLQTSRVVKHTPSPASRSHKAQKSLSVAGNRVMMADTYAEVLDTSEPDGVLHIIDRGSPDGQIDGRGHSSESQLFADELYGTGSADGWNQQTFGASRSGLHGTRPYDKARGYGVSSSFNIDSTHGTRGRSFDSTGAGETMFTRADTNVLFISPDELSGSSMSCGEDSYSSNGSHDNFEGVPYSKDCIPGGEAPWDEMDGSLGITTGHQFASNTPNADVSGNYSYGNLSAGSLNGSEYGETPKAQAITRNLYAQDKILGVSAGTDKYTSRYITDKDVEWNKTYTQCKDQAHIQADLEQGLLYGCNDPSKNKHKYFEESNQIPSHSRIPQNYHAVHERKQKQDTYFYTQPDEPSLTSSYVCAFESTIDFGDNSRRSEDDEVSGDEVDGFGDEDREDKSTSKASVVRDGGEEKLTAADTNTISVFDTQEKTDSKTAGGQEDNIVHIFDDDVDGATPSVVSSDTKKKDANTVSVFDHHEEIKTLASPTLDLKIQSKQVSSGRHAQHEMAQKNLLFHRPWLVDSQRKSKSDTSLQVSSRFMPAESLSQNISFSTSPGRFLSSGQDPAIIKETGPRYSKDKVSTSGAKPKFLFSTSCVQNSSTSLEDYENLSLGLHRSRSCVESLKQPESSEEHKDILIRSSSETGALGGRHPSKAPGVNKTPVRGDVRFTGKPPWTCATGAMLMGSFTKSGQDKTLDHLETREAAENSSGTRRKLVFDQSNSSQPEAPSHKLTQNVQNYDKTLDKEERASSSAVTRPKSTPSYLDTEKNVPLSPLLSSGSSMSTFGHPGGQVFSTASQIFDKRLSADHQGSDDKQGRAGKATSKRKASRSLNSSANPRQEDMPQLPSASPTRPSVRPREDEVDLRLEMCDVMQETSQLSQRLEESQRSAERNCECARVEREILATAKEMFRRLCAEIGSREHWPEEIQSTTHVIRDALDLSDSLRSFCRHGRRVQDVFPGSVIIRVRCPTLTSLVDLCDMQKSGELQKICYRIFRIRELVTLQGLTLRVTLDMENVKKCTRFLLSSLQNPMSKKKSSPKKSSSRKSSPAKRVVRSTENLLLTPSSPQAWKHGRCCSTPVLSKSSPLCSPSTPRSPSTPTNVISGYGSLLNRRRKFSFGESGARIAFQELNLADSDPQQSPVLSSSLKEESSFLASAVLPRYDVASGGRRLMSPNLVLASPRRRNSDTTSPLPSPLRLKRCDAIQEQENIH</sequence>
<feature type="region of interest" description="Disordered" evidence="2">
    <location>
        <begin position="1257"/>
        <end position="1322"/>
    </location>
</feature>
<evidence type="ECO:0000256" key="1">
    <source>
        <dbReference type="SAM" id="Coils"/>
    </source>
</evidence>
<feature type="compositionally biased region" description="Acidic residues" evidence="2">
    <location>
        <begin position="304"/>
        <end position="313"/>
    </location>
</feature>
<feature type="compositionally biased region" description="Basic and acidic residues" evidence="2">
    <location>
        <begin position="99"/>
        <end position="116"/>
    </location>
</feature>
<feature type="compositionally biased region" description="Acidic residues" evidence="2">
    <location>
        <begin position="1264"/>
        <end position="1280"/>
    </location>
</feature>
<keyword evidence="1" id="KW-0175">Coiled coil</keyword>
<feature type="compositionally biased region" description="Polar residues" evidence="2">
    <location>
        <begin position="13"/>
        <end position="23"/>
    </location>
</feature>
<accession>A0AAE0YZK6</accession>
<gene>
    <name evidence="3" type="ORF">RRG08_047304</name>
</gene>
<evidence type="ECO:0000313" key="3">
    <source>
        <dbReference type="EMBL" id="KAK3759416.1"/>
    </source>
</evidence>
<feature type="region of interest" description="Disordered" evidence="2">
    <location>
        <begin position="167"/>
        <end position="263"/>
    </location>
</feature>
<feature type="region of interest" description="Disordered" evidence="2">
    <location>
        <begin position="580"/>
        <end position="631"/>
    </location>
</feature>
<name>A0AAE0YZK6_9GAST</name>
<feature type="compositionally biased region" description="Polar residues" evidence="2">
    <location>
        <begin position="1302"/>
        <end position="1311"/>
    </location>
</feature>
<feature type="region of interest" description="Disordered" evidence="2">
    <location>
        <begin position="1912"/>
        <end position="1939"/>
    </location>
</feature>